<reference evidence="2" key="1">
    <citation type="submission" date="2025-08" db="UniProtKB">
        <authorList>
            <consortium name="RefSeq"/>
        </authorList>
    </citation>
    <scope>IDENTIFICATION</scope>
</reference>
<organism evidence="2">
    <name type="scientific">Nicotiana tabacum</name>
    <name type="common">Common tobacco</name>
    <dbReference type="NCBI Taxonomy" id="4097"/>
    <lineage>
        <taxon>Eukaryota</taxon>
        <taxon>Viridiplantae</taxon>
        <taxon>Streptophyta</taxon>
        <taxon>Embryophyta</taxon>
        <taxon>Tracheophyta</taxon>
        <taxon>Spermatophyta</taxon>
        <taxon>Magnoliopsida</taxon>
        <taxon>eudicotyledons</taxon>
        <taxon>Gunneridae</taxon>
        <taxon>Pentapetalae</taxon>
        <taxon>asterids</taxon>
        <taxon>lamiids</taxon>
        <taxon>Solanales</taxon>
        <taxon>Solanaceae</taxon>
        <taxon>Nicotianoideae</taxon>
        <taxon>Nicotianeae</taxon>
        <taxon>Nicotiana</taxon>
    </lineage>
</organism>
<dbReference type="PANTHER" id="PTHR11439">
    <property type="entry name" value="GAG-POL-RELATED RETROTRANSPOSON"/>
    <property type="match status" value="1"/>
</dbReference>
<dbReference type="KEGG" id="nta:107765295"/>
<evidence type="ECO:0000259" key="1">
    <source>
        <dbReference type="Pfam" id="PF07727"/>
    </source>
</evidence>
<evidence type="ECO:0000313" key="2">
    <source>
        <dbReference type="RefSeq" id="XP_016439408.1"/>
    </source>
</evidence>
<dbReference type="PaxDb" id="4097-A0A1S3XHM9"/>
<dbReference type="RefSeq" id="XP_016439408.1">
    <property type="nucleotide sequence ID" value="XM_016583922.1"/>
</dbReference>
<proteinExistence type="predicted"/>
<dbReference type="Pfam" id="PF07727">
    <property type="entry name" value="RVT_2"/>
    <property type="match status" value="1"/>
</dbReference>
<feature type="domain" description="Reverse transcriptase Ty1/copia-type" evidence="1">
    <location>
        <begin position="3"/>
        <end position="46"/>
    </location>
</feature>
<dbReference type="AlphaFoldDB" id="A0A1S3XHM9"/>
<dbReference type="STRING" id="4097.A0A1S3XHM9"/>
<name>A0A1S3XHM9_TOBAC</name>
<sequence length="221" mass="24707">MVIVRTIIALAAHHGWLIYQMDVHNAFLQGDLLEEVYMTIPLGFSRTTARQGEYPAYRYMSQRKYALELTAELGLAGSKPASTPLEVNQKLTTVEFDKAVAGAADNDYVLKDASVYQRLVGKLLYLTMTRPDISYVVQTLSQFMHAPKQSHLVAATRVVRYIRLLEAKKQETVARSSAKAEFRTMASAAAEIVWLTGLFCELGLKIKRPVSNTNSSQSYIP</sequence>
<accession>A0A1S3XHM9</accession>
<dbReference type="OrthoDB" id="1747567at2759"/>
<dbReference type="PANTHER" id="PTHR11439:SF444">
    <property type="entry name" value="HELICASE ATP-BINDING DOMAIN-CONTAINING PROTEIN"/>
    <property type="match status" value="1"/>
</dbReference>
<protein>
    <submittedName>
        <fullName evidence="2">Uncharacterized mitochondrial protein AtMg00810-like</fullName>
    </submittedName>
</protein>
<gene>
    <name evidence="2" type="primary">LOC107765295</name>
</gene>
<dbReference type="InterPro" id="IPR013103">
    <property type="entry name" value="RVT_2"/>
</dbReference>